<dbReference type="InterPro" id="IPR050188">
    <property type="entry name" value="RluA_PseudoU_synthase"/>
</dbReference>
<dbReference type="GO" id="GO:0003723">
    <property type="term" value="F:RNA binding"/>
    <property type="evidence" value="ECO:0007669"/>
    <property type="project" value="InterPro"/>
</dbReference>
<evidence type="ECO:0000256" key="1">
    <source>
        <dbReference type="ARBA" id="ARBA00010876"/>
    </source>
</evidence>
<keyword evidence="5" id="KW-1185">Reference proteome</keyword>
<dbReference type="GO" id="GO:0140098">
    <property type="term" value="F:catalytic activity, acting on RNA"/>
    <property type="evidence" value="ECO:0007669"/>
    <property type="project" value="UniProtKB-ARBA"/>
</dbReference>
<reference evidence="4 5" key="1">
    <citation type="submission" date="2016-11" db="EMBL/GenBank/DDBJ databases">
        <title>Study of marine rhodopsin-containing bacteria.</title>
        <authorList>
            <person name="Yoshizawa S."/>
            <person name="Kumagai Y."/>
            <person name="Kogure K."/>
        </authorList>
    </citation>
    <scope>NUCLEOTIDE SEQUENCE [LARGE SCALE GENOMIC DNA]</scope>
    <source>
        <strain evidence="4 5">SG-29</strain>
    </source>
</reference>
<dbReference type="InterPro" id="IPR006145">
    <property type="entry name" value="PsdUridine_synth_RsuA/RluA"/>
</dbReference>
<dbReference type="OrthoDB" id="9807829at2"/>
<dbReference type="GO" id="GO:0001522">
    <property type="term" value="P:pseudouridine synthesis"/>
    <property type="evidence" value="ECO:0007669"/>
    <property type="project" value="InterPro"/>
</dbReference>
<sequence>MTPEILFLDNHLLVVAKPAGMLSQGDSTGDRDVANWAKAFLKREFNKPGNVFVGLVQRLDRPASGVMVLARTSKAASRLTEQFRKRSVEKVYLALVEGKLEGSGRLEDWLFKTHDTETGTRVKRVSSTTSGAKKAVLEWRALATVRGRTLVRVVLETGRPHQVRVQLGGIGHPIVGDLRYAAPVPLGDGHSIALHAAHLALDHPTQKDRRRFTAAPPPAWGEDFARPIEAELRVLAGRE</sequence>
<evidence type="ECO:0000259" key="3">
    <source>
        <dbReference type="Pfam" id="PF00849"/>
    </source>
</evidence>
<dbReference type="CDD" id="cd02869">
    <property type="entry name" value="PseudoU_synth_RluA_like"/>
    <property type="match status" value="1"/>
</dbReference>
<accession>A0A259TYX9</accession>
<comment type="caution">
    <text evidence="4">The sequence shown here is derived from an EMBL/GenBank/DDBJ whole genome shotgun (WGS) entry which is preliminary data.</text>
</comment>
<evidence type="ECO:0000313" key="5">
    <source>
        <dbReference type="Proteomes" id="UP000216446"/>
    </source>
</evidence>
<dbReference type="GO" id="GO:0009982">
    <property type="term" value="F:pseudouridine synthase activity"/>
    <property type="evidence" value="ECO:0007669"/>
    <property type="project" value="InterPro"/>
</dbReference>
<dbReference type="AlphaFoldDB" id="A0A259TYX9"/>
<dbReference type="InterPro" id="IPR020103">
    <property type="entry name" value="PsdUridine_synth_cat_dom_sf"/>
</dbReference>
<gene>
    <name evidence="4" type="ORF">BSZ36_07890</name>
</gene>
<evidence type="ECO:0000256" key="2">
    <source>
        <dbReference type="ARBA" id="ARBA00023235"/>
    </source>
</evidence>
<evidence type="ECO:0000313" key="4">
    <source>
        <dbReference type="EMBL" id="OZC02900.1"/>
    </source>
</evidence>
<dbReference type="Gene3D" id="3.30.2350.10">
    <property type="entry name" value="Pseudouridine synthase"/>
    <property type="match status" value="1"/>
</dbReference>
<feature type="domain" description="Pseudouridine synthase RsuA/RluA-like" evidence="3">
    <location>
        <begin position="11"/>
        <end position="167"/>
    </location>
</feature>
<dbReference type="SUPFAM" id="SSF55120">
    <property type="entry name" value="Pseudouridine synthase"/>
    <property type="match status" value="1"/>
</dbReference>
<dbReference type="EMBL" id="MQWB01000001">
    <property type="protein sequence ID" value="OZC02900.1"/>
    <property type="molecule type" value="Genomic_DNA"/>
</dbReference>
<name>A0A259TYX9_9BACT</name>
<protein>
    <recommendedName>
        <fullName evidence="3">Pseudouridine synthase RsuA/RluA-like domain-containing protein</fullName>
    </recommendedName>
</protein>
<dbReference type="RefSeq" id="WP_094547622.1">
    <property type="nucleotide sequence ID" value="NZ_MQWB01000001.1"/>
</dbReference>
<dbReference type="GO" id="GO:0006396">
    <property type="term" value="P:RNA processing"/>
    <property type="evidence" value="ECO:0007669"/>
    <property type="project" value="UniProtKB-ARBA"/>
</dbReference>
<dbReference type="InParanoid" id="A0A259TYX9"/>
<dbReference type="Proteomes" id="UP000216446">
    <property type="component" value="Unassembled WGS sequence"/>
</dbReference>
<dbReference type="PANTHER" id="PTHR21600">
    <property type="entry name" value="MITOCHONDRIAL RNA PSEUDOURIDINE SYNTHASE"/>
    <property type="match status" value="1"/>
</dbReference>
<keyword evidence="2" id="KW-0413">Isomerase</keyword>
<comment type="similarity">
    <text evidence="1">Belongs to the pseudouridine synthase RluA family.</text>
</comment>
<dbReference type="PANTHER" id="PTHR21600:SF83">
    <property type="entry name" value="PSEUDOURIDYLATE SYNTHASE RPUSD4, MITOCHONDRIAL"/>
    <property type="match status" value="1"/>
</dbReference>
<organism evidence="4 5">
    <name type="scientific">Rubricoccus marinus</name>
    <dbReference type="NCBI Taxonomy" id="716817"/>
    <lineage>
        <taxon>Bacteria</taxon>
        <taxon>Pseudomonadati</taxon>
        <taxon>Rhodothermota</taxon>
        <taxon>Rhodothermia</taxon>
        <taxon>Rhodothermales</taxon>
        <taxon>Rubricoccaceae</taxon>
        <taxon>Rubricoccus</taxon>
    </lineage>
</organism>
<proteinExistence type="inferred from homology"/>
<dbReference type="Pfam" id="PF00849">
    <property type="entry name" value="PseudoU_synth_2"/>
    <property type="match status" value="1"/>
</dbReference>